<evidence type="ECO:0000256" key="10">
    <source>
        <dbReference type="ARBA" id="ARBA00022898"/>
    </source>
</evidence>
<dbReference type="GO" id="GO:0009098">
    <property type="term" value="P:L-leucine biosynthetic process"/>
    <property type="evidence" value="ECO:0007669"/>
    <property type="project" value="UniProtKB-UniPathway"/>
</dbReference>
<protein>
    <recommendedName>
        <fullName evidence="17">Branched-chain-amino-acid aminotransferase</fullName>
        <shortName evidence="17">BCAT</shortName>
        <ecNumber evidence="17">2.6.1.42</ecNumber>
    </recommendedName>
</protein>
<comment type="catalytic activity">
    <reaction evidence="13 17">
        <text>L-isoleucine + 2-oxoglutarate = (S)-3-methyl-2-oxopentanoate + L-glutamate</text>
        <dbReference type="Rhea" id="RHEA:24801"/>
        <dbReference type="ChEBI" id="CHEBI:16810"/>
        <dbReference type="ChEBI" id="CHEBI:29985"/>
        <dbReference type="ChEBI" id="CHEBI:35146"/>
        <dbReference type="ChEBI" id="CHEBI:58045"/>
        <dbReference type="EC" id="2.6.1.42"/>
    </reaction>
</comment>
<evidence type="ECO:0000256" key="9">
    <source>
        <dbReference type="ARBA" id="ARBA00022679"/>
    </source>
</evidence>
<dbReference type="UniPathway" id="UPA00047">
    <property type="reaction ID" value="UER00058"/>
</dbReference>
<evidence type="ECO:0000256" key="11">
    <source>
        <dbReference type="ARBA" id="ARBA00023304"/>
    </source>
</evidence>
<keyword evidence="9 17" id="KW-0808">Transferase</keyword>
<proteinExistence type="inferred from homology"/>
<evidence type="ECO:0000313" key="18">
    <source>
        <dbReference type="EMBL" id="ACT58018.1"/>
    </source>
</evidence>
<dbReference type="GO" id="GO:0052655">
    <property type="term" value="F:L-valine-2-oxoglutarate transaminase activity"/>
    <property type="evidence" value="ECO:0007669"/>
    <property type="project" value="RHEA"/>
</dbReference>
<keyword evidence="19" id="KW-1185">Reference proteome</keyword>
<dbReference type="InterPro" id="IPR036038">
    <property type="entry name" value="Aminotransferase-like"/>
</dbReference>
<sequence>MSILPYDDRDGWIWQDGVYVPWREAKVHVLTHSLHYGSTVFEGERAYEGQIFKSEEHTKRLHKSAELLDYKIPYSEDEINSAKKDLMAKMGFTDCYIRAFAWRGSEMMGVSAQQNTIHLAIAMWEWGNYFADKMKGIRVTMSKWKRPSPETIPSAAKAAGLYMICTMSKHAAEQEGYADALMLDYRGYVSELTGANIFLIKDNVIHTPIADCFLDGITRRTVIDLAKARGFELVERHIKPEELSDFSECFITGTAAEVTPVSELAGHMYKPGTITEALVSDYDALVRGQLTLS</sequence>
<comment type="function">
    <text evidence="2 17">Acts on leucine, isoleucine and valine.</text>
</comment>
<evidence type="ECO:0000256" key="17">
    <source>
        <dbReference type="RuleBase" id="RU364094"/>
    </source>
</evidence>
<dbReference type="STRING" id="582402.Hbal_0316"/>
<evidence type="ECO:0000256" key="2">
    <source>
        <dbReference type="ARBA" id="ARBA00003109"/>
    </source>
</evidence>
<dbReference type="PANTHER" id="PTHR42743">
    <property type="entry name" value="AMINO-ACID AMINOTRANSFERASE"/>
    <property type="match status" value="1"/>
</dbReference>
<evidence type="ECO:0000256" key="7">
    <source>
        <dbReference type="ARBA" id="ARBA00022576"/>
    </source>
</evidence>
<dbReference type="CDD" id="cd01557">
    <property type="entry name" value="BCAT_beta_family"/>
    <property type="match status" value="1"/>
</dbReference>
<dbReference type="OrthoDB" id="21319at2"/>
<evidence type="ECO:0000256" key="14">
    <source>
        <dbReference type="ARBA" id="ARBA00049229"/>
    </source>
</evidence>
<dbReference type="NCBIfam" id="NF005146">
    <property type="entry name" value="PRK06606.1"/>
    <property type="match status" value="1"/>
</dbReference>
<evidence type="ECO:0000256" key="13">
    <source>
        <dbReference type="ARBA" id="ARBA00048798"/>
    </source>
</evidence>
<dbReference type="NCBIfam" id="NF005726">
    <property type="entry name" value="PRK07544.1"/>
    <property type="match status" value="1"/>
</dbReference>
<dbReference type="Gene3D" id="3.20.10.10">
    <property type="entry name" value="D-amino Acid Aminotransferase, subunit A, domain 2"/>
    <property type="match status" value="1"/>
</dbReference>
<evidence type="ECO:0000256" key="15">
    <source>
        <dbReference type="RuleBase" id="RU004106"/>
    </source>
</evidence>
<comment type="pathway">
    <text evidence="3 17">Amino-acid biosynthesis; L-isoleucine biosynthesis; L-isoleucine from 2-oxobutanoate: step 4/4.</text>
</comment>
<dbReference type="RefSeq" id="WP_012778176.1">
    <property type="nucleotide sequence ID" value="NC_012982.1"/>
</dbReference>
<dbReference type="NCBIfam" id="TIGR01122">
    <property type="entry name" value="ilvE_I"/>
    <property type="match status" value="1"/>
</dbReference>
<gene>
    <name evidence="17" type="primary">ilvE</name>
    <name evidence="18" type="ordered locus">Hbal_0316</name>
</gene>
<evidence type="ECO:0000256" key="1">
    <source>
        <dbReference type="ARBA" id="ARBA00001933"/>
    </source>
</evidence>
<evidence type="ECO:0000256" key="5">
    <source>
        <dbReference type="ARBA" id="ARBA00005072"/>
    </source>
</evidence>
<dbReference type="UniPathway" id="UPA00049">
    <property type="reaction ID" value="UER00062"/>
</dbReference>
<dbReference type="KEGG" id="hba:Hbal_0316"/>
<comment type="catalytic activity">
    <reaction evidence="14 17">
        <text>L-leucine + 2-oxoglutarate = 4-methyl-2-oxopentanoate + L-glutamate</text>
        <dbReference type="Rhea" id="RHEA:18321"/>
        <dbReference type="ChEBI" id="CHEBI:16810"/>
        <dbReference type="ChEBI" id="CHEBI:17865"/>
        <dbReference type="ChEBI" id="CHEBI:29985"/>
        <dbReference type="ChEBI" id="CHEBI:57427"/>
        <dbReference type="EC" id="2.6.1.42"/>
    </reaction>
</comment>
<keyword evidence="7 17" id="KW-0032">Aminotransferase</keyword>
<dbReference type="Gene3D" id="3.30.470.10">
    <property type="match status" value="1"/>
</dbReference>
<evidence type="ECO:0000256" key="12">
    <source>
        <dbReference type="ARBA" id="ARBA00048212"/>
    </source>
</evidence>
<dbReference type="GO" id="GO:0009097">
    <property type="term" value="P:isoleucine biosynthetic process"/>
    <property type="evidence" value="ECO:0007669"/>
    <property type="project" value="UniProtKB-UniPathway"/>
</dbReference>
<dbReference type="InterPro" id="IPR043131">
    <property type="entry name" value="BCAT-like_N"/>
</dbReference>
<comment type="pathway">
    <text evidence="5 17">Amino-acid biosynthesis; L-leucine biosynthesis; L-leucine from 3-methyl-2-oxobutanoate: step 4/4.</text>
</comment>
<dbReference type="InterPro" id="IPR005785">
    <property type="entry name" value="B_amino_transI"/>
</dbReference>
<dbReference type="eggNOG" id="COG0115">
    <property type="taxonomic scope" value="Bacteria"/>
</dbReference>
<dbReference type="PANTHER" id="PTHR42743:SF11">
    <property type="entry name" value="AMINODEOXYCHORISMATE LYASE"/>
    <property type="match status" value="1"/>
</dbReference>
<evidence type="ECO:0000256" key="16">
    <source>
        <dbReference type="RuleBase" id="RU004516"/>
    </source>
</evidence>
<comment type="similarity">
    <text evidence="6 15">Belongs to the class-IV pyridoxal-phosphate-dependent aminotransferase family.</text>
</comment>
<comment type="pathway">
    <text evidence="4 17">Amino-acid biosynthesis; L-valine biosynthesis; L-valine from pyruvate: step 4/4.</text>
</comment>
<dbReference type="EC" id="2.6.1.42" evidence="17"/>
<dbReference type="InterPro" id="IPR033939">
    <property type="entry name" value="BCAT_family"/>
</dbReference>
<evidence type="ECO:0000256" key="8">
    <source>
        <dbReference type="ARBA" id="ARBA00022605"/>
    </source>
</evidence>
<dbReference type="UniPathway" id="UPA00048">
    <property type="reaction ID" value="UER00073"/>
</dbReference>
<dbReference type="EMBL" id="CP001678">
    <property type="protein sequence ID" value="ACT58018.1"/>
    <property type="molecule type" value="Genomic_DNA"/>
</dbReference>
<evidence type="ECO:0000256" key="6">
    <source>
        <dbReference type="ARBA" id="ARBA00009320"/>
    </source>
</evidence>
<dbReference type="HOGENOM" id="CLU_020844_3_1_5"/>
<evidence type="ECO:0000256" key="3">
    <source>
        <dbReference type="ARBA" id="ARBA00004824"/>
    </source>
</evidence>
<dbReference type="Pfam" id="PF01063">
    <property type="entry name" value="Aminotran_4"/>
    <property type="match status" value="1"/>
</dbReference>
<dbReference type="GO" id="GO:0009099">
    <property type="term" value="P:L-valine biosynthetic process"/>
    <property type="evidence" value="ECO:0007669"/>
    <property type="project" value="UniProtKB-UniPathway"/>
</dbReference>
<name>C6XM75_HIRBI</name>
<dbReference type="SUPFAM" id="SSF56752">
    <property type="entry name" value="D-aminoacid aminotransferase-like PLP-dependent enzymes"/>
    <property type="match status" value="1"/>
</dbReference>
<keyword evidence="8 17" id="KW-0028">Amino-acid biosynthesis</keyword>
<keyword evidence="11 17" id="KW-0100">Branched-chain amino acid biosynthesis</keyword>
<reference evidence="19" key="1">
    <citation type="journal article" date="2011" name="J. Bacteriol.">
        <title>Genome sequences of eight morphologically diverse alphaproteobacteria.</title>
        <authorList>
            <consortium name="US DOE Joint Genome Institute"/>
            <person name="Brown P.J."/>
            <person name="Kysela D.T."/>
            <person name="Buechlein A."/>
            <person name="Hemmerich C."/>
            <person name="Brun Y.V."/>
        </authorList>
    </citation>
    <scope>NUCLEOTIDE SEQUENCE [LARGE SCALE GENOMIC DNA]</scope>
    <source>
        <strain evidence="19">ATCC 49814 / DSM 5838 / IFAM 1418</strain>
    </source>
</reference>
<dbReference type="AlphaFoldDB" id="C6XM75"/>
<keyword evidence="10 16" id="KW-0663">Pyridoxal phosphate</keyword>
<comment type="cofactor">
    <cofactor evidence="1 16">
        <name>pyridoxal 5'-phosphate</name>
        <dbReference type="ChEBI" id="CHEBI:597326"/>
    </cofactor>
</comment>
<organism evidence="18 19">
    <name type="scientific">Hirschia baltica (strain ATCC 49814 / DSM 5838 / IFAM 1418)</name>
    <dbReference type="NCBI Taxonomy" id="582402"/>
    <lineage>
        <taxon>Bacteria</taxon>
        <taxon>Pseudomonadati</taxon>
        <taxon>Pseudomonadota</taxon>
        <taxon>Alphaproteobacteria</taxon>
        <taxon>Hyphomonadales</taxon>
        <taxon>Hyphomonadaceae</taxon>
        <taxon>Hirschia</taxon>
    </lineage>
</organism>
<dbReference type="PROSITE" id="PS00770">
    <property type="entry name" value="AA_TRANSFER_CLASS_4"/>
    <property type="match status" value="1"/>
</dbReference>
<evidence type="ECO:0000256" key="4">
    <source>
        <dbReference type="ARBA" id="ARBA00004931"/>
    </source>
</evidence>
<dbReference type="FunFam" id="3.20.10.10:FF:000002">
    <property type="entry name" value="D-alanine aminotransferase"/>
    <property type="match status" value="1"/>
</dbReference>
<dbReference type="InterPro" id="IPR043132">
    <property type="entry name" value="BCAT-like_C"/>
</dbReference>
<dbReference type="InterPro" id="IPR001544">
    <property type="entry name" value="Aminotrans_IV"/>
</dbReference>
<dbReference type="Proteomes" id="UP000002745">
    <property type="component" value="Chromosome"/>
</dbReference>
<accession>C6XM75</accession>
<comment type="catalytic activity">
    <reaction evidence="12 17">
        <text>L-valine + 2-oxoglutarate = 3-methyl-2-oxobutanoate + L-glutamate</text>
        <dbReference type="Rhea" id="RHEA:24813"/>
        <dbReference type="ChEBI" id="CHEBI:11851"/>
        <dbReference type="ChEBI" id="CHEBI:16810"/>
        <dbReference type="ChEBI" id="CHEBI:29985"/>
        <dbReference type="ChEBI" id="CHEBI:57762"/>
        <dbReference type="EC" id="2.6.1.42"/>
    </reaction>
</comment>
<dbReference type="InterPro" id="IPR018300">
    <property type="entry name" value="Aminotrans_IV_CS"/>
</dbReference>
<evidence type="ECO:0000313" key="19">
    <source>
        <dbReference type="Proteomes" id="UP000002745"/>
    </source>
</evidence>
<dbReference type="InterPro" id="IPR050571">
    <property type="entry name" value="Class-IV_PLP-Dep_Aminotrnsfr"/>
</dbReference>
<dbReference type="GO" id="GO:0052656">
    <property type="term" value="F:L-isoleucine-2-oxoglutarate transaminase activity"/>
    <property type="evidence" value="ECO:0007669"/>
    <property type="project" value="RHEA"/>
</dbReference>
<dbReference type="GO" id="GO:0052654">
    <property type="term" value="F:L-leucine-2-oxoglutarate transaminase activity"/>
    <property type="evidence" value="ECO:0007669"/>
    <property type="project" value="RHEA"/>
</dbReference>